<protein>
    <recommendedName>
        <fullName evidence="4">DUF3108 domain-containing protein</fullName>
    </recommendedName>
</protein>
<keyword evidence="3" id="KW-1185">Reference proteome</keyword>
<proteinExistence type="predicted"/>
<dbReference type="Proteomes" id="UP000253628">
    <property type="component" value="Unassembled WGS sequence"/>
</dbReference>
<feature type="signal peptide" evidence="1">
    <location>
        <begin position="1"/>
        <end position="33"/>
    </location>
</feature>
<organism evidence="2 3">
    <name type="scientific">Eoetvoesiella caeni</name>
    <dbReference type="NCBI Taxonomy" id="645616"/>
    <lineage>
        <taxon>Bacteria</taxon>
        <taxon>Pseudomonadati</taxon>
        <taxon>Pseudomonadota</taxon>
        <taxon>Betaproteobacteria</taxon>
        <taxon>Burkholderiales</taxon>
        <taxon>Alcaligenaceae</taxon>
        <taxon>Eoetvoesiella</taxon>
    </lineage>
</organism>
<dbReference type="PROSITE" id="PS51257">
    <property type="entry name" value="PROKAR_LIPOPROTEIN"/>
    <property type="match status" value="1"/>
</dbReference>
<sequence>MHKVPTSGGSAKKAFVSALIAGGCLFGAAPAMAGLCDAAFMHNGGQAQLTGSGALTMGANLAFSEVSKQGGDTCQARVVGDASIGLMGMPANKSKLDYWMSVRSGKATFERREADGRREPVNGKFDLRMLGLFAYGEPISKQGQSFPAQKFQINVDHKAVQADPIVVRTGEKTVGQRQTIQTASGSQSCWPIRYSRTIEATKASFNGLVLPVPAMTSAVTDWFCPALNMVMKQESMQNGVASTVEVTHMQ</sequence>
<dbReference type="Gene3D" id="2.40.360.20">
    <property type="match status" value="1"/>
</dbReference>
<accession>A0A366HAV0</accession>
<dbReference type="EMBL" id="QNRQ01000005">
    <property type="protein sequence ID" value="RBP39429.1"/>
    <property type="molecule type" value="Genomic_DNA"/>
</dbReference>
<evidence type="ECO:0000313" key="2">
    <source>
        <dbReference type="EMBL" id="RBP39429.1"/>
    </source>
</evidence>
<dbReference type="RefSeq" id="WP_242341817.1">
    <property type="nucleotide sequence ID" value="NZ_JACCEU010000003.1"/>
</dbReference>
<evidence type="ECO:0000313" key="3">
    <source>
        <dbReference type="Proteomes" id="UP000253628"/>
    </source>
</evidence>
<feature type="chain" id="PRO_5016858623" description="DUF3108 domain-containing protein" evidence="1">
    <location>
        <begin position="34"/>
        <end position="250"/>
    </location>
</feature>
<evidence type="ECO:0000256" key="1">
    <source>
        <dbReference type="SAM" id="SignalP"/>
    </source>
</evidence>
<dbReference type="AlphaFoldDB" id="A0A366HAV0"/>
<keyword evidence="1" id="KW-0732">Signal</keyword>
<reference evidence="2 3" key="1">
    <citation type="submission" date="2018-06" db="EMBL/GenBank/DDBJ databases">
        <title>Genomic Encyclopedia of Type Strains, Phase IV (KMG-IV): sequencing the most valuable type-strain genomes for metagenomic binning, comparative biology and taxonomic classification.</title>
        <authorList>
            <person name="Goeker M."/>
        </authorList>
    </citation>
    <scope>NUCLEOTIDE SEQUENCE [LARGE SCALE GENOMIC DNA]</scope>
    <source>
        <strain evidence="2 3">DSM 25520</strain>
    </source>
</reference>
<comment type="caution">
    <text evidence="2">The sequence shown here is derived from an EMBL/GenBank/DDBJ whole genome shotgun (WGS) entry which is preliminary data.</text>
</comment>
<gene>
    <name evidence="2" type="ORF">DFR37_105222</name>
</gene>
<evidence type="ECO:0008006" key="4">
    <source>
        <dbReference type="Google" id="ProtNLM"/>
    </source>
</evidence>
<name>A0A366HAV0_9BURK</name>